<proteinExistence type="predicted"/>
<dbReference type="InterPro" id="IPR050509">
    <property type="entry name" value="CoA-transferase_III"/>
</dbReference>
<protein>
    <submittedName>
        <fullName evidence="2">Alpha-methylacyl-CoA racemase</fullName>
    </submittedName>
</protein>
<dbReference type="Proteomes" id="UP000636264">
    <property type="component" value="Unassembled WGS sequence"/>
</dbReference>
<accession>A0A916S148</accession>
<dbReference type="Gene3D" id="3.30.1540.10">
    <property type="entry name" value="formyl-coa transferase, domain 3"/>
    <property type="match status" value="1"/>
</dbReference>
<evidence type="ECO:0000313" key="2">
    <source>
        <dbReference type="EMBL" id="GGA78959.1"/>
    </source>
</evidence>
<keyword evidence="3" id="KW-1185">Reference proteome</keyword>
<comment type="caution">
    <text evidence="2">The sequence shown here is derived from an EMBL/GenBank/DDBJ whole genome shotgun (WGS) entry which is preliminary data.</text>
</comment>
<reference evidence="2" key="1">
    <citation type="journal article" date="2014" name="Int. J. Syst. Evol. Microbiol.">
        <title>Complete genome sequence of Corynebacterium casei LMG S-19264T (=DSM 44701T), isolated from a smear-ripened cheese.</title>
        <authorList>
            <consortium name="US DOE Joint Genome Institute (JGI-PGF)"/>
            <person name="Walter F."/>
            <person name="Albersmeier A."/>
            <person name="Kalinowski J."/>
            <person name="Ruckert C."/>
        </authorList>
    </citation>
    <scope>NUCLEOTIDE SEQUENCE</scope>
    <source>
        <strain evidence="2">CGMCC 1.15320</strain>
    </source>
</reference>
<sequence>MIVTKPTGPLRGMRVVEFAGLGPAPFAAMMLSDMGADVVRIDRKGTGGSRPTDITSRGRTSVELDLKNSEDVEAARALINASDVLIEGFRPGVMERMGLGPEDPSITNPKLIYARMTGWGQNGPLSSSAGHDINYIALTGALAAIGPADGKPVPPLNLVGDYGGGALYLVSGILAARVEVLQSGQGQVVDSAMCDGVISMLTLFHSLAAEGQWDDSRRGANLLDGGAPFYRTYECKDGKYVSVGALEPQFYRLLCEKAGLTAPDFADQNNVGNWSSLHKQAEAVFMTKTRAEWCELLEGTDACFAPVLTMEEARQHPHNIARGSFIEIDGVSQAAPAPRFSRTPSRVQSPPPPQAADIADVLARWRTPHEQLKS</sequence>
<dbReference type="EMBL" id="BMIF01000015">
    <property type="protein sequence ID" value="GGA78959.1"/>
    <property type="molecule type" value="Genomic_DNA"/>
</dbReference>
<dbReference type="InterPro" id="IPR023606">
    <property type="entry name" value="CoA-Trfase_III_dom_1_sf"/>
</dbReference>
<dbReference type="SUPFAM" id="SSF89796">
    <property type="entry name" value="CoA-transferase family III (CaiB/BaiF)"/>
    <property type="match status" value="1"/>
</dbReference>
<dbReference type="RefSeq" id="WP_188722541.1">
    <property type="nucleotide sequence ID" value="NZ_BMIF01000015.1"/>
</dbReference>
<organism evidence="2 3">
    <name type="scientific">Nitratireductor aestuarii</name>
    <dbReference type="NCBI Taxonomy" id="1735103"/>
    <lineage>
        <taxon>Bacteria</taxon>
        <taxon>Pseudomonadati</taxon>
        <taxon>Pseudomonadota</taxon>
        <taxon>Alphaproteobacteria</taxon>
        <taxon>Hyphomicrobiales</taxon>
        <taxon>Phyllobacteriaceae</taxon>
        <taxon>Nitratireductor</taxon>
    </lineage>
</organism>
<evidence type="ECO:0000256" key="1">
    <source>
        <dbReference type="SAM" id="MobiDB-lite"/>
    </source>
</evidence>
<dbReference type="PANTHER" id="PTHR48228">
    <property type="entry name" value="SUCCINYL-COA--D-CITRAMALATE COA-TRANSFERASE"/>
    <property type="match status" value="1"/>
</dbReference>
<feature type="region of interest" description="Disordered" evidence="1">
    <location>
        <begin position="336"/>
        <end position="359"/>
    </location>
</feature>
<gene>
    <name evidence="2" type="ORF">GCM10011385_36390</name>
</gene>
<dbReference type="InterPro" id="IPR003673">
    <property type="entry name" value="CoA-Trfase_fam_III"/>
</dbReference>
<dbReference type="InterPro" id="IPR044855">
    <property type="entry name" value="CoA-Trfase_III_dom3_sf"/>
</dbReference>
<dbReference type="PANTHER" id="PTHR48228:SF5">
    <property type="entry name" value="ALPHA-METHYLACYL-COA RACEMASE"/>
    <property type="match status" value="1"/>
</dbReference>
<name>A0A916S148_9HYPH</name>
<dbReference type="AlphaFoldDB" id="A0A916S148"/>
<dbReference type="GO" id="GO:0003824">
    <property type="term" value="F:catalytic activity"/>
    <property type="evidence" value="ECO:0007669"/>
    <property type="project" value="InterPro"/>
</dbReference>
<dbReference type="Pfam" id="PF02515">
    <property type="entry name" value="CoA_transf_3"/>
    <property type="match status" value="1"/>
</dbReference>
<dbReference type="Gene3D" id="3.40.50.10540">
    <property type="entry name" value="Crotonobetainyl-coa:carnitine coa-transferase, domain 1"/>
    <property type="match status" value="1"/>
</dbReference>
<reference evidence="2" key="2">
    <citation type="submission" date="2020-09" db="EMBL/GenBank/DDBJ databases">
        <authorList>
            <person name="Sun Q."/>
            <person name="Zhou Y."/>
        </authorList>
    </citation>
    <scope>NUCLEOTIDE SEQUENCE</scope>
    <source>
        <strain evidence="2">CGMCC 1.15320</strain>
    </source>
</reference>
<evidence type="ECO:0000313" key="3">
    <source>
        <dbReference type="Proteomes" id="UP000636264"/>
    </source>
</evidence>